<gene>
    <name evidence="2" type="ORF">CPE01_07580</name>
</gene>
<reference evidence="2 3" key="1">
    <citation type="submission" date="2019-07" db="EMBL/GenBank/DDBJ databases">
        <title>Whole genome shotgun sequence of Cellulomonas persica NBRC 101101.</title>
        <authorList>
            <person name="Hosoyama A."/>
            <person name="Uohara A."/>
            <person name="Ohji S."/>
            <person name="Ichikawa N."/>
        </authorList>
    </citation>
    <scope>NUCLEOTIDE SEQUENCE [LARGE SCALE GENOMIC DNA]</scope>
    <source>
        <strain evidence="2 3">NBRC 101101</strain>
    </source>
</reference>
<keyword evidence="3" id="KW-1185">Reference proteome</keyword>
<accession>A0A510UW52</accession>
<evidence type="ECO:0000256" key="1">
    <source>
        <dbReference type="SAM" id="MobiDB-lite"/>
    </source>
</evidence>
<protein>
    <submittedName>
        <fullName evidence="2">Uncharacterized protein</fullName>
    </submittedName>
</protein>
<feature type="compositionally biased region" description="Pro residues" evidence="1">
    <location>
        <begin position="1"/>
        <end position="11"/>
    </location>
</feature>
<feature type="compositionally biased region" description="Low complexity" evidence="1">
    <location>
        <begin position="12"/>
        <end position="28"/>
    </location>
</feature>
<sequence length="201" mass="20941">MPSTPAAPEPSPAAQSDAPSSTTQSPATRALADAVREIEHHVATAGWDAPVRVFALVRTQAALAAEPSLAAQLEPATLAAAQAEPWHLTSIEQEGLPEAPDLETLLAGLSWPESVDGVAVTAERVILPPAAEAQMPSDPDEALPWLLAHPDRQDVRLAVGVLREGATWCAVRTRANDTDDQVGQGPDVVPGLVSALRATLT</sequence>
<dbReference type="InterPro" id="IPR047681">
    <property type="entry name" value="PPA1309-like"/>
</dbReference>
<evidence type="ECO:0000313" key="3">
    <source>
        <dbReference type="Proteomes" id="UP000321386"/>
    </source>
</evidence>
<dbReference type="RefSeq" id="WP_371861976.1">
    <property type="nucleotide sequence ID" value="NZ_BJUA01000003.1"/>
</dbReference>
<dbReference type="NCBIfam" id="NF040618">
    <property type="entry name" value="PPA1309_fam"/>
    <property type="match status" value="1"/>
</dbReference>
<dbReference type="Proteomes" id="UP000321386">
    <property type="component" value="Unassembled WGS sequence"/>
</dbReference>
<dbReference type="AlphaFoldDB" id="A0A510UW52"/>
<feature type="region of interest" description="Disordered" evidence="1">
    <location>
        <begin position="1"/>
        <end position="29"/>
    </location>
</feature>
<dbReference type="EMBL" id="BJUA01000003">
    <property type="protein sequence ID" value="GEK17025.1"/>
    <property type="molecule type" value="Genomic_DNA"/>
</dbReference>
<evidence type="ECO:0000313" key="2">
    <source>
        <dbReference type="EMBL" id="GEK17025.1"/>
    </source>
</evidence>
<proteinExistence type="predicted"/>
<organism evidence="2 3">
    <name type="scientific">Cellulomonas persica</name>
    <dbReference type="NCBI Taxonomy" id="76861"/>
    <lineage>
        <taxon>Bacteria</taxon>
        <taxon>Bacillati</taxon>
        <taxon>Actinomycetota</taxon>
        <taxon>Actinomycetes</taxon>
        <taxon>Micrococcales</taxon>
        <taxon>Cellulomonadaceae</taxon>
        <taxon>Cellulomonas</taxon>
    </lineage>
</organism>
<comment type="caution">
    <text evidence="2">The sequence shown here is derived from an EMBL/GenBank/DDBJ whole genome shotgun (WGS) entry which is preliminary data.</text>
</comment>
<name>A0A510UW52_9CELL</name>